<organism evidence="2 3">
    <name type="scientific">Athelia psychrophila</name>
    <dbReference type="NCBI Taxonomy" id="1759441"/>
    <lineage>
        <taxon>Eukaryota</taxon>
        <taxon>Fungi</taxon>
        <taxon>Dikarya</taxon>
        <taxon>Basidiomycota</taxon>
        <taxon>Agaricomycotina</taxon>
        <taxon>Agaricomycetes</taxon>
        <taxon>Agaricomycetidae</taxon>
        <taxon>Atheliales</taxon>
        <taxon>Atheliaceae</taxon>
        <taxon>Athelia</taxon>
    </lineage>
</organism>
<dbReference type="AlphaFoldDB" id="A0A166G4A4"/>
<protein>
    <submittedName>
        <fullName evidence="2">Uncharacterized protein</fullName>
    </submittedName>
</protein>
<evidence type="ECO:0000256" key="1">
    <source>
        <dbReference type="SAM" id="MobiDB-lite"/>
    </source>
</evidence>
<accession>A0A166G4A4</accession>
<feature type="region of interest" description="Disordered" evidence="1">
    <location>
        <begin position="1"/>
        <end position="65"/>
    </location>
</feature>
<reference evidence="2 3" key="1">
    <citation type="journal article" date="2016" name="Mol. Biol. Evol.">
        <title>Comparative Genomics of Early-Diverging Mushroom-Forming Fungi Provides Insights into the Origins of Lignocellulose Decay Capabilities.</title>
        <authorList>
            <person name="Nagy L.G."/>
            <person name="Riley R."/>
            <person name="Tritt A."/>
            <person name="Adam C."/>
            <person name="Daum C."/>
            <person name="Floudas D."/>
            <person name="Sun H."/>
            <person name="Yadav J.S."/>
            <person name="Pangilinan J."/>
            <person name="Larsson K.H."/>
            <person name="Matsuura K."/>
            <person name="Barry K."/>
            <person name="Labutti K."/>
            <person name="Kuo R."/>
            <person name="Ohm R.A."/>
            <person name="Bhattacharya S.S."/>
            <person name="Shirouzu T."/>
            <person name="Yoshinaga Y."/>
            <person name="Martin F.M."/>
            <person name="Grigoriev I.V."/>
            <person name="Hibbett D.S."/>
        </authorList>
    </citation>
    <scope>NUCLEOTIDE SEQUENCE [LARGE SCALE GENOMIC DNA]</scope>
    <source>
        <strain evidence="2 3">CBS 109695</strain>
    </source>
</reference>
<proteinExistence type="predicted"/>
<sequence>MAHRKATNDTLRSGAHAMELDRDGAGEETEFVNSEAQMYGAASWGTPGGWGEVEGRQGGGGEEKLDVHEIEVREFLYM</sequence>
<dbReference type="Proteomes" id="UP000076532">
    <property type="component" value="Unassembled WGS sequence"/>
</dbReference>
<evidence type="ECO:0000313" key="3">
    <source>
        <dbReference type="Proteomes" id="UP000076532"/>
    </source>
</evidence>
<keyword evidence="3" id="KW-1185">Reference proteome</keyword>
<evidence type="ECO:0000313" key="2">
    <source>
        <dbReference type="EMBL" id="KZP17455.1"/>
    </source>
</evidence>
<name>A0A166G4A4_9AGAM</name>
<dbReference type="EMBL" id="KV417582">
    <property type="protein sequence ID" value="KZP17455.1"/>
    <property type="molecule type" value="Genomic_DNA"/>
</dbReference>
<feature type="compositionally biased region" description="Gly residues" evidence="1">
    <location>
        <begin position="46"/>
        <end position="60"/>
    </location>
</feature>
<gene>
    <name evidence="2" type="ORF">FIBSPDRAFT_864852</name>
</gene>